<dbReference type="EMBL" id="FQUC01000002">
    <property type="protein sequence ID" value="SHE72744.1"/>
    <property type="molecule type" value="Genomic_DNA"/>
</dbReference>
<name>A0A1M4VUM9_9BACT</name>
<proteinExistence type="predicted"/>
<gene>
    <name evidence="1" type="ORF">SAMN05444362_10248</name>
</gene>
<dbReference type="PROSITE" id="PS51257">
    <property type="entry name" value="PROKAR_LIPOPROTEIN"/>
    <property type="match status" value="1"/>
</dbReference>
<keyword evidence="2" id="KW-1185">Reference proteome</keyword>
<sequence>MRNIFVLTSFVILFLLGGCEYNNEESYHNDVQKPEDITIDINLDGISNGQTIYIYAPTKLHYLYDFKSKNILEHEIKLGNEIIQPDSDGIIEINPERYSDNEEIQLTIKVELATGSNSIAEKLGYEKYVGDYNYKIKISKNASFTLDFKDEITDERYLKVFWALPPLEQVEVDYYDVFYRDENGTEKKVTTITDPTQTFFIDESYTSGYRRYLVMPYFKNDRMVWQYNYYTKQDDYPSYNIVSEPIGLNKIKVTWGDNKYRCRYALEYLDGTIIDCGEKTEIEIEHNYSFPVHLDVKLHTIPLDFTGSIERTPYSMQNITSKKIGNIRYPMDFDFNLKDSQLYVYDEGKLLSVDLKEMQILRSRSVLTLWDWGKKNLAYSNYLEKLVFAEHEKFMILNKGLDSISTVHAKLTQGTQVTVYSILCLSKDNRVVTCESGNSGKTLKIYDISTNKFMYSEQLGYGPAFLSKDGDILCSMAGLAIGYKVGQTELQVISKTKVDLSKYKDSFFSQFQNEILYMIEDDNFYKLNIVTGERIGPINGKFITEDPFTGNIVLERENEMVTIMNFQLDRTLLTLPAITNIQPRLYDNILLNAFSGALYYLDLKPYIKN</sequence>
<dbReference type="OrthoDB" id="996674at2"/>
<accession>A0A1M4VUM9</accession>
<dbReference type="AlphaFoldDB" id="A0A1M4VUM9"/>
<dbReference type="STRING" id="1346286.SAMN05444362_10248"/>
<dbReference type="RefSeq" id="WP_073357282.1">
    <property type="nucleotide sequence ID" value="NZ_BBXL01000002.1"/>
</dbReference>
<evidence type="ECO:0000313" key="1">
    <source>
        <dbReference type="EMBL" id="SHE72744.1"/>
    </source>
</evidence>
<protein>
    <submittedName>
        <fullName evidence="1">Uncharacterized protein</fullName>
    </submittedName>
</protein>
<reference evidence="2" key="1">
    <citation type="submission" date="2016-11" db="EMBL/GenBank/DDBJ databases">
        <authorList>
            <person name="Varghese N."/>
            <person name="Submissions S."/>
        </authorList>
    </citation>
    <scope>NUCLEOTIDE SEQUENCE [LARGE SCALE GENOMIC DNA]</scope>
    <source>
        <strain evidence="2">DSM 27370</strain>
    </source>
</reference>
<dbReference type="Proteomes" id="UP000184480">
    <property type="component" value="Unassembled WGS sequence"/>
</dbReference>
<organism evidence="1 2">
    <name type="scientific">Dysgonomonas macrotermitis</name>
    <dbReference type="NCBI Taxonomy" id="1346286"/>
    <lineage>
        <taxon>Bacteria</taxon>
        <taxon>Pseudomonadati</taxon>
        <taxon>Bacteroidota</taxon>
        <taxon>Bacteroidia</taxon>
        <taxon>Bacteroidales</taxon>
        <taxon>Dysgonomonadaceae</taxon>
        <taxon>Dysgonomonas</taxon>
    </lineage>
</organism>
<evidence type="ECO:0000313" key="2">
    <source>
        <dbReference type="Proteomes" id="UP000184480"/>
    </source>
</evidence>